<dbReference type="GO" id="GO:0008289">
    <property type="term" value="F:lipid binding"/>
    <property type="evidence" value="ECO:0007669"/>
    <property type="project" value="UniProtKB-KW"/>
</dbReference>
<feature type="chain" id="PRO_5003404746" description="SXP/RAL-2 family protein Ani s 5-like cation-binding domain-containing protein" evidence="7">
    <location>
        <begin position="21"/>
        <end position="195"/>
    </location>
</feature>
<keyword evidence="5" id="KW-0175">Coiled coil</keyword>
<keyword evidence="6" id="KW-0446">Lipid-binding</keyword>
<dbReference type="PANTHER" id="PTHR31418:SF4">
    <property type="entry name" value="DUF148 DOMAIN-CONTAINING PROTEIN-RELATED"/>
    <property type="match status" value="1"/>
</dbReference>
<dbReference type="FunCoup" id="G0N980">
    <property type="interactions" value="1091"/>
</dbReference>
<dbReference type="Proteomes" id="UP000008068">
    <property type="component" value="Unassembled WGS sequence"/>
</dbReference>
<sequence>MNNTILFPLVFLLVIASSFAFPFGENQAEGFQRFRILLPKEVVEAYSNLSPQERNDLKDVFRNYRNYQNEQEMISALKRKNPSLGARMERKMFDLKRKVNGLSEESKQFVENLLATGREVYAQRLQGQQIDRTELRQIGMGIAGHYQSLSPYAQSELQSTFPEIFQFLQRARAQGLRGMLQRAFGGGGMGRQFFQ</sequence>
<dbReference type="InterPro" id="IPR008632">
    <property type="entry name" value="Gp-FAR-1"/>
</dbReference>
<keyword evidence="4 7" id="KW-0732">Signal</keyword>
<evidence type="ECO:0000313" key="9">
    <source>
        <dbReference type="Proteomes" id="UP000008068"/>
    </source>
</evidence>
<evidence type="ECO:0000313" key="8">
    <source>
        <dbReference type="EMBL" id="EGT55456.1"/>
    </source>
</evidence>
<dbReference type="PANTHER" id="PTHR31418">
    <property type="entry name" value="FATTY-ACID AND RETINOL-BINDING PROTEIN 1"/>
    <property type="match status" value="1"/>
</dbReference>
<dbReference type="STRING" id="135651.G0N980"/>
<dbReference type="HOGENOM" id="CLU_117803_0_0_1"/>
<evidence type="ECO:0000256" key="6">
    <source>
        <dbReference type="ARBA" id="ARBA00023121"/>
    </source>
</evidence>
<comment type="subcellular location">
    <subcellularLocation>
        <location evidence="1">Secreted</location>
    </subcellularLocation>
</comment>
<dbReference type="Pfam" id="PF05823">
    <property type="entry name" value="Gp-FAR-1"/>
    <property type="match status" value="1"/>
</dbReference>
<comment type="similarity">
    <text evidence="2">Belongs to the fatty-acid and retinol-binding protein (FARBP) family.</text>
</comment>
<evidence type="ECO:0000256" key="2">
    <source>
        <dbReference type="ARBA" id="ARBA00006648"/>
    </source>
</evidence>
<name>G0N980_CAEBE</name>
<reference evidence="9" key="1">
    <citation type="submission" date="2011-07" db="EMBL/GenBank/DDBJ databases">
        <authorList>
            <consortium name="Caenorhabditis brenneri Sequencing and Analysis Consortium"/>
            <person name="Wilson R.K."/>
        </authorList>
    </citation>
    <scope>NUCLEOTIDE SEQUENCE [LARGE SCALE GENOMIC DNA]</scope>
    <source>
        <strain evidence="9">PB2801</strain>
    </source>
</reference>
<gene>
    <name evidence="8" type="ORF">CAEBREN_30691</name>
</gene>
<feature type="signal peptide" evidence="7">
    <location>
        <begin position="1"/>
        <end position="20"/>
    </location>
</feature>
<dbReference type="Gene3D" id="1.20.120.1100">
    <property type="match status" value="1"/>
</dbReference>
<proteinExistence type="inferred from homology"/>
<organism evidence="9">
    <name type="scientific">Caenorhabditis brenneri</name>
    <name type="common">Nematode worm</name>
    <dbReference type="NCBI Taxonomy" id="135651"/>
    <lineage>
        <taxon>Eukaryota</taxon>
        <taxon>Metazoa</taxon>
        <taxon>Ecdysozoa</taxon>
        <taxon>Nematoda</taxon>
        <taxon>Chromadorea</taxon>
        <taxon>Rhabditida</taxon>
        <taxon>Rhabditina</taxon>
        <taxon>Rhabditomorpha</taxon>
        <taxon>Rhabditoidea</taxon>
        <taxon>Rhabditidae</taxon>
        <taxon>Peloderinae</taxon>
        <taxon>Caenorhabditis</taxon>
    </lineage>
</organism>
<dbReference type="EMBL" id="GL379851">
    <property type="protein sequence ID" value="EGT55456.1"/>
    <property type="molecule type" value="Genomic_DNA"/>
</dbReference>
<evidence type="ECO:0000256" key="1">
    <source>
        <dbReference type="ARBA" id="ARBA00004613"/>
    </source>
</evidence>
<dbReference type="InParanoid" id="G0N980"/>
<dbReference type="GO" id="GO:0005576">
    <property type="term" value="C:extracellular region"/>
    <property type="evidence" value="ECO:0007669"/>
    <property type="project" value="UniProtKB-SubCell"/>
</dbReference>
<keyword evidence="3" id="KW-0964">Secreted</keyword>
<dbReference type="eggNOG" id="ENOG502TG9C">
    <property type="taxonomic scope" value="Eukaryota"/>
</dbReference>
<evidence type="ECO:0008006" key="10">
    <source>
        <dbReference type="Google" id="ProtNLM"/>
    </source>
</evidence>
<dbReference type="OrthoDB" id="5808308at2759"/>
<protein>
    <recommendedName>
        <fullName evidence="10">SXP/RAL-2 family protein Ani s 5-like cation-binding domain-containing protein</fullName>
    </recommendedName>
</protein>
<evidence type="ECO:0000256" key="4">
    <source>
        <dbReference type="ARBA" id="ARBA00022729"/>
    </source>
</evidence>
<evidence type="ECO:0000256" key="3">
    <source>
        <dbReference type="ARBA" id="ARBA00022525"/>
    </source>
</evidence>
<evidence type="ECO:0000256" key="7">
    <source>
        <dbReference type="SAM" id="SignalP"/>
    </source>
</evidence>
<evidence type="ECO:0000256" key="5">
    <source>
        <dbReference type="ARBA" id="ARBA00023054"/>
    </source>
</evidence>
<accession>G0N980</accession>
<dbReference type="AlphaFoldDB" id="G0N980"/>
<keyword evidence="9" id="KW-1185">Reference proteome</keyword>